<organism evidence="1 2">
    <name type="scientific">Platanthera guangdongensis</name>
    <dbReference type="NCBI Taxonomy" id="2320717"/>
    <lineage>
        <taxon>Eukaryota</taxon>
        <taxon>Viridiplantae</taxon>
        <taxon>Streptophyta</taxon>
        <taxon>Embryophyta</taxon>
        <taxon>Tracheophyta</taxon>
        <taxon>Spermatophyta</taxon>
        <taxon>Magnoliopsida</taxon>
        <taxon>Liliopsida</taxon>
        <taxon>Asparagales</taxon>
        <taxon>Orchidaceae</taxon>
        <taxon>Orchidoideae</taxon>
        <taxon>Orchideae</taxon>
        <taxon>Orchidinae</taxon>
        <taxon>Platanthera</taxon>
    </lineage>
</organism>
<gene>
    <name evidence="1" type="ORF">KSP40_PGU013466</name>
</gene>
<sequence length="245" mass="27817">MRISITNQDIIMALSGGPSCMVFHPIQIHPVLFYFPVFIVKEILCTLEGCLEIKDAGLGFHIETKVLEELLKSIMNIRSDRIFQCTHEKCDALFSSIIGQRKELLGCVDLFSLKKIEGFLSAMNSRDSIDPEMHELLIALIVDFIKALQGDEYKANISTFYLGSEEGIFESAKEFLKEQYGDLLVLINSLDRCHSETVNLKVLNLYIDILSNGHCPGLTEKVHMKFLDMGVQDLSNCWKIDYWDA</sequence>
<dbReference type="InterPro" id="IPR045189">
    <property type="entry name" value="UBR4-like"/>
</dbReference>
<reference evidence="1 2" key="1">
    <citation type="journal article" date="2022" name="Nat. Plants">
        <title>Genomes of leafy and leafless Platanthera orchids illuminate the evolution of mycoheterotrophy.</title>
        <authorList>
            <person name="Li M.H."/>
            <person name="Liu K.W."/>
            <person name="Li Z."/>
            <person name="Lu H.C."/>
            <person name="Ye Q.L."/>
            <person name="Zhang D."/>
            <person name="Wang J.Y."/>
            <person name="Li Y.F."/>
            <person name="Zhong Z.M."/>
            <person name="Liu X."/>
            <person name="Yu X."/>
            <person name="Liu D.K."/>
            <person name="Tu X.D."/>
            <person name="Liu B."/>
            <person name="Hao Y."/>
            <person name="Liao X.Y."/>
            <person name="Jiang Y.T."/>
            <person name="Sun W.H."/>
            <person name="Chen J."/>
            <person name="Chen Y.Q."/>
            <person name="Ai Y."/>
            <person name="Zhai J.W."/>
            <person name="Wu S.S."/>
            <person name="Zhou Z."/>
            <person name="Hsiao Y.Y."/>
            <person name="Wu W.L."/>
            <person name="Chen Y.Y."/>
            <person name="Lin Y.F."/>
            <person name="Hsu J.L."/>
            <person name="Li C.Y."/>
            <person name="Wang Z.W."/>
            <person name="Zhao X."/>
            <person name="Zhong W.Y."/>
            <person name="Ma X.K."/>
            <person name="Ma L."/>
            <person name="Huang J."/>
            <person name="Chen G.Z."/>
            <person name="Huang M.Z."/>
            <person name="Huang L."/>
            <person name="Peng D.H."/>
            <person name="Luo Y.B."/>
            <person name="Zou S.Q."/>
            <person name="Chen S.P."/>
            <person name="Lan S."/>
            <person name="Tsai W.C."/>
            <person name="Van de Peer Y."/>
            <person name="Liu Z.J."/>
        </authorList>
    </citation>
    <scope>NUCLEOTIDE SEQUENCE [LARGE SCALE GENOMIC DNA]</scope>
    <source>
        <strain evidence="1">Lor288</strain>
    </source>
</reference>
<evidence type="ECO:0000313" key="1">
    <source>
        <dbReference type="EMBL" id="KAK8964931.1"/>
    </source>
</evidence>
<comment type="caution">
    <text evidence="1">The sequence shown here is derived from an EMBL/GenBank/DDBJ whole genome shotgun (WGS) entry which is preliminary data.</text>
</comment>
<evidence type="ECO:0000313" key="2">
    <source>
        <dbReference type="Proteomes" id="UP001412067"/>
    </source>
</evidence>
<accession>A0ABR2MLS3</accession>
<dbReference type="EMBL" id="JBBWWR010000006">
    <property type="protein sequence ID" value="KAK8964931.1"/>
    <property type="molecule type" value="Genomic_DNA"/>
</dbReference>
<protein>
    <submittedName>
        <fullName evidence="1">Auxin transport protein BIG</fullName>
    </submittedName>
</protein>
<dbReference type="PANTHER" id="PTHR21725">
    <property type="entry name" value="E3 UBIQUITIN-PROTEIN LIGASE UBR4"/>
    <property type="match status" value="1"/>
</dbReference>
<proteinExistence type="predicted"/>
<keyword evidence="2" id="KW-1185">Reference proteome</keyword>
<dbReference type="Proteomes" id="UP001412067">
    <property type="component" value="Unassembled WGS sequence"/>
</dbReference>
<name>A0ABR2MLS3_9ASPA</name>
<dbReference type="PANTHER" id="PTHR21725:SF1">
    <property type="entry name" value="E3 UBIQUITIN-PROTEIN LIGASE UBR4"/>
    <property type="match status" value="1"/>
</dbReference>